<organism evidence="5 6">
    <name type="scientific">Ktedonosporobacter rubrisoli</name>
    <dbReference type="NCBI Taxonomy" id="2509675"/>
    <lineage>
        <taxon>Bacteria</taxon>
        <taxon>Bacillati</taxon>
        <taxon>Chloroflexota</taxon>
        <taxon>Ktedonobacteria</taxon>
        <taxon>Ktedonobacterales</taxon>
        <taxon>Ktedonosporobacteraceae</taxon>
        <taxon>Ktedonosporobacter</taxon>
    </lineage>
</organism>
<dbReference type="PRINTS" id="PR00508">
    <property type="entry name" value="S21N4MTFRASE"/>
</dbReference>
<evidence type="ECO:0000256" key="3">
    <source>
        <dbReference type="RuleBase" id="RU362026"/>
    </source>
</evidence>
<dbReference type="REBASE" id="301027">
    <property type="entry name" value="M.KbaG2ORF20130P"/>
</dbReference>
<reference evidence="5 6" key="1">
    <citation type="submission" date="2019-01" db="EMBL/GenBank/DDBJ databases">
        <title>Ktedonosporobacter rubrisoli SCAWS-G2.</title>
        <authorList>
            <person name="Huang Y."/>
            <person name="Yan B."/>
        </authorList>
    </citation>
    <scope>NUCLEOTIDE SEQUENCE [LARGE SCALE GENOMIC DNA]</scope>
    <source>
        <strain evidence="5 6">SCAWS-G2</strain>
    </source>
</reference>
<dbReference type="RefSeq" id="WP_129889233.1">
    <property type="nucleotide sequence ID" value="NZ_CP035758.1"/>
</dbReference>
<keyword evidence="2 5" id="KW-0808">Transferase</keyword>
<gene>
    <name evidence="5" type="ORF">EPA93_20130</name>
</gene>
<evidence type="ECO:0000313" key="6">
    <source>
        <dbReference type="Proteomes" id="UP000290365"/>
    </source>
</evidence>
<evidence type="ECO:0000259" key="4">
    <source>
        <dbReference type="Pfam" id="PF01555"/>
    </source>
</evidence>
<keyword evidence="6" id="KW-1185">Reference proteome</keyword>
<protein>
    <recommendedName>
        <fullName evidence="3">Methyltransferase</fullName>
        <ecNumber evidence="3">2.1.1.-</ecNumber>
    </recommendedName>
</protein>
<proteinExistence type="inferred from homology"/>
<dbReference type="InterPro" id="IPR001091">
    <property type="entry name" value="RM_Methyltransferase"/>
</dbReference>
<dbReference type="KEGG" id="kbs:EPA93_20130"/>
<dbReference type="GO" id="GO:0008170">
    <property type="term" value="F:N-methyltransferase activity"/>
    <property type="evidence" value="ECO:0007669"/>
    <property type="project" value="InterPro"/>
</dbReference>
<dbReference type="InterPro" id="IPR029063">
    <property type="entry name" value="SAM-dependent_MTases_sf"/>
</dbReference>
<dbReference type="Pfam" id="PF01555">
    <property type="entry name" value="N6_N4_Mtase"/>
    <property type="match status" value="1"/>
</dbReference>
<dbReference type="OrthoDB" id="9800801at2"/>
<comment type="similarity">
    <text evidence="3">Belongs to the N(4)/N(6)-methyltransferase family.</text>
</comment>
<evidence type="ECO:0000256" key="2">
    <source>
        <dbReference type="ARBA" id="ARBA00022679"/>
    </source>
</evidence>
<accession>A0A4P6JSH0</accession>
<name>A0A4P6JSH0_KTERU</name>
<dbReference type="GO" id="GO:0003677">
    <property type="term" value="F:DNA binding"/>
    <property type="evidence" value="ECO:0007669"/>
    <property type="project" value="InterPro"/>
</dbReference>
<keyword evidence="1 5" id="KW-0489">Methyltransferase</keyword>
<dbReference type="EMBL" id="CP035758">
    <property type="protein sequence ID" value="QBD78180.1"/>
    <property type="molecule type" value="Genomic_DNA"/>
</dbReference>
<sequence>MAELIWRDKARLANCYVPTQEMDKNTSYENYLVTKEWYTPAASKDAAMQPSALSWYNRLIWGDKNRVLPALMQEFAASINLIYIDPPFMTGRTFNKGEQLAYHDTWNNNLDLYLQWLYETFLQLHALLSPTGSLYIHLDWRVTHYARVLLDEIFGFSPLANGPGFKNEIIWHYQSGGRAQKHYARKHDTILLYTKSAQHCFHAERIGERRGSHKRNHMRKEISADGSVSWSIRSAGRTYTYDEHALMSPSDVWSDISHLHQRDPERTGYATQKPEALLKRIILASSEENDIVLDCFCGSGVTAAVAEQLDRRWITCDSSELAINIATERLHPCIHTPFAIQHIVEEVQSGPGA</sequence>
<dbReference type="SUPFAM" id="SSF53335">
    <property type="entry name" value="S-adenosyl-L-methionine-dependent methyltransferases"/>
    <property type="match status" value="1"/>
</dbReference>
<dbReference type="Proteomes" id="UP000290365">
    <property type="component" value="Chromosome"/>
</dbReference>
<dbReference type="InterPro" id="IPR002941">
    <property type="entry name" value="DNA_methylase_N4/N6"/>
</dbReference>
<dbReference type="GO" id="GO:0032259">
    <property type="term" value="P:methylation"/>
    <property type="evidence" value="ECO:0007669"/>
    <property type="project" value="UniProtKB-KW"/>
</dbReference>
<dbReference type="EC" id="2.1.1.-" evidence="3"/>
<dbReference type="AlphaFoldDB" id="A0A4P6JSH0"/>
<dbReference type="Gene3D" id="3.40.50.150">
    <property type="entry name" value="Vaccinia Virus protein VP39"/>
    <property type="match status" value="1"/>
</dbReference>
<feature type="domain" description="DNA methylase N-4/N-6" evidence="4">
    <location>
        <begin position="79"/>
        <end position="327"/>
    </location>
</feature>
<evidence type="ECO:0000313" key="5">
    <source>
        <dbReference type="EMBL" id="QBD78180.1"/>
    </source>
</evidence>
<evidence type="ECO:0000256" key="1">
    <source>
        <dbReference type="ARBA" id="ARBA00022603"/>
    </source>
</evidence>